<dbReference type="InterPro" id="IPR003399">
    <property type="entry name" value="Mce/MlaD"/>
</dbReference>
<proteinExistence type="predicted"/>
<evidence type="ECO:0000256" key="1">
    <source>
        <dbReference type="SAM" id="MobiDB-lite"/>
    </source>
</evidence>
<dbReference type="PANTHER" id="PTHR33371:SF4">
    <property type="entry name" value="INTERMEMBRANE PHOSPHOLIPID TRANSPORT SYSTEM BINDING PROTEIN MLAD"/>
    <property type="match status" value="1"/>
</dbReference>
<name>A0A2V4AGQ7_9PSEU</name>
<gene>
    <name evidence="2" type="ORF">BAY60_34480</name>
</gene>
<dbReference type="AlphaFoldDB" id="A0A2V4AGQ7"/>
<protein>
    <submittedName>
        <fullName evidence="2">Organic solvent ABC transporter substrate-binding protein</fullName>
    </submittedName>
</protein>
<dbReference type="Pfam" id="PF02470">
    <property type="entry name" value="MlaD"/>
    <property type="match status" value="1"/>
</dbReference>
<feature type="region of interest" description="Disordered" evidence="1">
    <location>
        <begin position="395"/>
        <end position="462"/>
    </location>
</feature>
<dbReference type="InterPro" id="IPR052336">
    <property type="entry name" value="MlaD_Phospholipid_Transporter"/>
</dbReference>
<dbReference type="RefSeq" id="WP_112285700.1">
    <property type="nucleotide sequence ID" value="NZ_MASW01000014.1"/>
</dbReference>
<dbReference type="Proteomes" id="UP000249915">
    <property type="component" value="Unassembled WGS sequence"/>
</dbReference>
<evidence type="ECO:0000313" key="2">
    <source>
        <dbReference type="EMBL" id="PXY17399.1"/>
    </source>
</evidence>
<comment type="caution">
    <text evidence="2">The sequence shown here is derived from an EMBL/GenBank/DDBJ whole genome shotgun (WGS) entry which is preliminary data.</text>
</comment>
<feature type="compositionally biased region" description="Low complexity" evidence="1">
    <location>
        <begin position="396"/>
        <end position="410"/>
    </location>
</feature>
<evidence type="ECO:0000313" key="3">
    <source>
        <dbReference type="Proteomes" id="UP000249915"/>
    </source>
</evidence>
<accession>A0A2V4AGQ7</accession>
<dbReference type="EMBL" id="MASW01000014">
    <property type="protein sequence ID" value="PXY17399.1"/>
    <property type="molecule type" value="Genomic_DNA"/>
</dbReference>
<feature type="compositionally biased region" description="Pro residues" evidence="1">
    <location>
        <begin position="416"/>
        <end position="430"/>
    </location>
</feature>
<sequence length="476" mass="49434">MSKQPNQVPRRLPRGRILAVVAVAVLGVTAGTVGIDQESEPGQTTIVARFADASPLLVGNEVKVSGVKVGQVAAMDVRGGKASVVLSLESEALPVHTDARATIRPVSLLGERYVELDRGSPDAPVLGDGDVLPMRQTGAQADLDEVLNTVDDPTGRSLAALVTMLGEGIRGNGGNVDATIRALESSMNDTTALSGVLRDQNQLLGSLVDKLQPVASALAADQAANLDRLVASARKLTAATATKRRELTETLRRLPETLATARATLAQLTGTAAETTPTLAAIRPTTDDLAAISAEIQRFADAADPALAHANPVLEHAQRLLDEARPVVDQLRQAGPDLRSAVGDLRPVVGELTANLGNVLGFIRNWALTTNGRDGISHYFRAMLVVSPDLLGAAVPTPNGAPPAQQQGPPSERPPETPPQPDRAPLPLPQVPGLTGDGGILGGLLSTEQDPKAGVTGLDPQQEQGLVQFLIGGGSR</sequence>
<organism evidence="2 3">
    <name type="scientific">Prauserella muralis</name>
    <dbReference type="NCBI Taxonomy" id="588067"/>
    <lineage>
        <taxon>Bacteria</taxon>
        <taxon>Bacillati</taxon>
        <taxon>Actinomycetota</taxon>
        <taxon>Actinomycetes</taxon>
        <taxon>Pseudonocardiales</taxon>
        <taxon>Pseudonocardiaceae</taxon>
        <taxon>Prauserella</taxon>
    </lineage>
</organism>
<reference evidence="2 3" key="1">
    <citation type="submission" date="2016-07" db="EMBL/GenBank/DDBJ databases">
        <title>Draft genome sequence of Prauserella muralis DSM 45305, isolated from a mould-covered wall in an indoor environment.</title>
        <authorList>
            <person name="Ruckert C."/>
            <person name="Albersmeier A."/>
            <person name="Jiang C.-L."/>
            <person name="Jiang Y."/>
            <person name="Kalinowski J."/>
            <person name="Schneider O."/>
            <person name="Winkler A."/>
            <person name="Zotchev S.B."/>
        </authorList>
    </citation>
    <scope>NUCLEOTIDE SEQUENCE [LARGE SCALE GENOMIC DNA]</scope>
    <source>
        <strain evidence="2 3">DSM 45305</strain>
    </source>
</reference>
<keyword evidence="3" id="KW-1185">Reference proteome</keyword>
<dbReference type="OrthoDB" id="5242119at2"/>
<dbReference type="GO" id="GO:0005576">
    <property type="term" value="C:extracellular region"/>
    <property type="evidence" value="ECO:0007669"/>
    <property type="project" value="TreeGrafter"/>
</dbReference>
<dbReference type="PANTHER" id="PTHR33371">
    <property type="entry name" value="INTERMEMBRANE PHOSPHOLIPID TRANSPORT SYSTEM BINDING PROTEIN MLAD-RELATED"/>
    <property type="match status" value="1"/>
</dbReference>